<reference evidence="2 3" key="1">
    <citation type="submission" date="2023-07" db="EMBL/GenBank/DDBJ databases">
        <title>Sorghum-associated microbial communities from plants grown in Nebraska, USA.</title>
        <authorList>
            <person name="Schachtman D."/>
        </authorList>
    </citation>
    <scope>NUCLEOTIDE SEQUENCE [LARGE SCALE GENOMIC DNA]</scope>
    <source>
        <strain evidence="2 3">BE198</strain>
    </source>
</reference>
<protein>
    <recommendedName>
        <fullName evidence="4">DUF5666 domain-containing protein</fullName>
    </recommendedName>
</protein>
<proteinExistence type="predicted"/>
<sequence>MSCSKWVPTAAGRVSARLATTAAIVALAGGMAMAATPSDHGHTVGTLDRIDTKEHRLVLGTDAAEGDSLGQGAPIDIYYDGTTTISGSSAKAATDLKVGDRLMVKTTEARNRISAKSVQWLPDTTPGQGWGRYVHGTISEMVDRTQVFMVAQAGTNIRYRIGHDQGTKVLALDGSPMTFAQLKTGDDVDIAYRLVNNVRTATKVVVVSSSGGG</sequence>
<feature type="signal peptide" evidence="1">
    <location>
        <begin position="1"/>
        <end position="34"/>
    </location>
</feature>
<dbReference type="RefSeq" id="WP_310064049.1">
    <property type="nucleotide sequence ID" value="NZ_JAVDVY010000003.1"/>
</dbReference>
<gene>
    <name evidence="2" type="ORF">J2X06_003175</name>
</gene>
<keyword evidence="1" id="KW-0732">Signal</keyword>
<dbReference type="Proteomes" id="UP001251524">
    <property type="component" value="Unassembled WGS sequence"/>
</dbReference>
<evidence type="ECO:0000313" key="3">
    <source>
        <dbReference type="Proteomes" id="UP001251524"/>
    </source>
</evidence>
<dbReference type="EMBL" id="JAVDVY010000003">
    <property type="protein sequence ID" value="MDR7135957.1"/>
    <property type="molecule type" value="Genomic_DNA"/>
</dbReference>
<keyword evidence="3" id="KW-1185">Reference proteome</keyword>
<organism evidence="2 3">
    <name type="scientific">Lysobacter niastensis</name>
    <dbReference type="NCBI Taxonomy" id="380629"/>
    <lineage>
        <taxon>Bacteria</taxon>
        <taxon>Pseudomonadati</taxon>
        <taxon>Pseudomonadota</taxon>
        <taxon>Gammaproteobacteria</taxon>
        <taxon>Lysobacterales</taxon>
        <taxon>Lysobacteraceae</taxon>
        <taxon>Lysobacter</taxon>
    </lineage>
</organism>
<name>A0ABU1WEB0_9GAMM</name>
<evidence type="ECO:0008006" key="4">
    <source>
        <dbReference type="Google" id="ProtNLM"/>
    </source>
</evidence>
<feature type="chain" id="PRO_5046628707" description="DUF5666 domain-containing protein" evidence="1">
    <location>
        <begin position="35"/>
        <end position="213"/>
    </location>
</feature>
<accession>A0ABU1WEB0</accession>
<evidence type="ECO:0000313" key="2">
    <source>
        <dbReference type="EMBL" id="MDR7135957.1"/>
    </source>
</evidence>
<evidence type="ECO:0000256" key="1">
    <source>
        <dbReference type="SAM" id="SignalP"/>
    </source>
</evidence>
<comment type="caution">
    <text evidence="2">The sequence shown here is derived from an EMBL/GenBank/DDBJ whole genome shotgun (WGS) entry which is preliminary data.</text>
</comment>